<accession>A0A2J6PXB0</accession>
<evidence type="ECO:0000313" key="8">
    <source>
        <dbReference type="Proteomes" id="UP000235672"/>
    </source>
</evidence>
<dbReference type="Pfam" id="PF01753">
    <property type="entry name" value="zf-MYND"/>
    <property type="match status" value="1"/>
</dbReference>
<feature type="region of interest" description="Disordered" evidence="5">
    <location>
        <begin position="1"/>
        <end position="62"/>
    </location>
</feature>
<dbReference type="AlphaFoldDB" id="A0A2J6PXB0"/>
<feature type="compositionally biased region" description="Low complexity" evidence="5">
    <location>
        <begin position="28"/>
        <end position="42"/>
    </location>
</feature>
<gene>
    <name evidence="7" type="ORF">NA56DRAFT_647832</name>
</gene>
<dbReference type="GO" id="GO:0008270">
    <property type="term" value="F:zinc ion binding"/>
    <property type="evidence" value="ECO:0007669"/>
    <property type="project" value="UniProtKB-KW"/>
</dbReference>
<proteinExistence type="predicted"/>
<dbReference type="PROSITE" id="PS50865">
    <property type="entry name" value="ZF_MYND_2"/>
    <property type="match status" value="1"/>
</dbReference>
<evidence type="ECO:0000259" key="6">
    <source>
        <dbReference type="PROSITE" id="PS50865"/>
    </source>
</evidence>
<keyword evidence="1" id="KW-0479">Metal-binding</keyword>
<dbReference type="EMBL" id="KZ613493">
    <property type="protein sequence ID" value="PMD18661.1"/>
    <property type="molecule type" value="Genomic_DNA"/>
</dbReference>
<evidence type="ECO:0000313" key="7">
    <source>
        <dbReference type="EMBL" id="PMD18661.1"/>
    </source>
</evidence>
<dbReference type="InterPro" id="IPR002893">
    <property type="entry name" value="Znf_MYND"/>
</dbReference>
<name>A0A2J6PXB0_9HELO</name>
<dbReference type="OrthoDB" id="432970at2759"/>
<keyword evidence="8" id="KW-1185">Reference proteome</keyword>
<dbReference type="STRING" id="1745343.A0A2J6PXB0"/>
<dbReference type="SUPFAM" id="SSF144232">
    <property type="entry name" value="HIT/MYND zinc finger-like"/>
    <property type="match status" value="1"/>
</dbReference>
<dbReference type="Gene3D" id="6.10.140.2220">
    <property type="match status" value="1"/>
</dbReference>
<evidence type="ECO:0000256" key="2">
    <source>
        <dbReference type="ARBA" id="ARBA00022771"/>
    </source>
</evidence>
<keyword evidence="3" id="KW-0862">Zinc</keyword>
<evidence type="ECO:0000256" key="5">
    <source>
        <dbReference type="SAM" id="MobiDB-lite"/>
    </source>
</evidence>
<reference evidence="7 8" key="1">
    <citation type="submission" date="2016-05" db="EMBL/GenBank/DDBJ databases">
        <title>A degradative enzymes factory behind the ericoid mycorrhizal symbiosis.</title>
        <authorList>
            <consortium name="DOE Joint Genome Institute"/>
            <person name="Martino E."/>
            <person name="Morin E."/>
            <person name="Grelet G."/>
            <person name="Kuo A."/>
            <person name="Kohler A."/>
            <person name="Daghino S."/>
            <person name="Barry K."/>
            <person name="Choi C."/>
            <person name="Cichocki N."/>
            <person name="Clum A."/>
            <person name="Copeland A."/>
            <person name="Hainaut M."/>
            <person name="Haridas S."/>
            <person name="Labutti K."/>
            <person name="Lindquist E."/>
            <person name="Lipzen A."/>
            <person name="Khouja H.-R."/>
            <person name="Murat C."/>
            <person name="Ohm R."/>
            <person name="Olson A."/>
            <person name="Spatafora J."/>
            <person name="Veneault-Fourrey C."/>
            <person name="Henrissat B."/>
            <person name="Grigoriev I."/>
            <person name="Martin F."/>
            <person name="Perotto S."/>
        </authorList>
    </citation>
    <scope>NUCLEOTIDE SEQUENCE [LARGE SCALE GENOMIC DNA]</scope>
    <source>
        <strain evidence="7 8">UAMH 7357</strain>
    </source>
</reference>
<dbReference type="PROSITE" id="PS01360">
    <property type="entry name" value="ZF_MYND_1"/>
    <property type="match status" value="1"/>
</dbReference>
<feature type="domain" description="MYND-type" evidence="6">
    <location>
        <begin position="48"/>
        <end position="90"/>
    </location>
</feature>
<feature type="region of interest" description="Disordered" evidence="5">
    <location>
        <begin position="107"/>
        <end position="127"/>
    </location>
</feature>
<evidence type="ECO:0000256" key="3">
    <source>
        <dbReference type="ARBA" id="ARBA00022833"/>
    </source>
</evidence>
<keyword evidence="2 4" id="KW-0863">Zinc-finger</keyword>
<dbReference type="Proteomes" id="UP000235672">
    <property type="component" value="Unassembled WGS sequence"/>
</dbReference>
<evidence type="ECO:0000256" key="1">
    <source>
        <dbReference type="ARBA" id="ARBA00022723"/>
    </source>
</evidence>
<evidence type="ECO:0000256" key="4">
    <source>
        <dbReference type="PROSITE-ProRule" id="PRU00134"/>
    </source>
</evidence>
<protein>
    <recommendedName>
        <fullName evidence="6">MYND-type domain-containing protein</fullName>
    </recommendedName>
</protein>
<sequence>MADPANQRPNVDQSEANGGPSEDHGPGESSSESQVEASSSTSQPTNKCASCGAPEADPEKPLKPCAKCQRVRYCSRDCQKKDFKVHKKICAAAAQIYAQNANLKPAAPRVPKKEGHRGGLQKWQFDT</sequence>
<feature type="compositionally biased region" description="Polar residues" evidence="5">
    <location>
        <begin position="7"/>
        <end position="16"/>
    </location>
</feature>
<organism evidence="7 8">
    <name type="scientific">Hyaloscypha hepaticicola</name>
    <dbReference type="NCBI Taxonomy" id="2082293"/>
    <lineage>
        <taxon>Eukaryota</taxon>
        <taxon>Fungi</taxon>
        <taxon>Dikarya</taxon>
        <taxon>Ascomycota</taxon>
        <taxon>Pezizomycotina</taxon>
        <taxon>Leotiomycetes</taxon>
        <taxon>Helotiales</taxon>
        <taxon>Hyaloscyphaceae</taxon>
        <taxon>Hyaloscypha</taxon>
    </lineage>
</organism>